<dbReference type="PANTHER" id="PTHR15396">
    <property type="entry name" value="RIBONUCLEASE P PROTEIN SUBUNIT P40"/>
    <property type="match status" value="1"/>
</dbReference>
<dbReference type="OrthoDB" id="63112at2759"/>
<dbReference type="PANTHER" id="PTHR15396:SF1">
    <property type="entry name" value="RIBONUCLEASE P PROTEIN SUBUNIT P40"/>
    <property type="match status" value="1"/>
</dbReference>
<proteinExistence type="predicted"/>
<reference evidence="1" key="1">
    <citation type="journal article" date="2020" name="bioRxiv">
        <title>Whole genome comparisons of ergot fungi reveals the divergence and evolution of species within the genus Claviceps are the result of varying mechanisms driving genome evolution and host range expansion.</title>
        <authorList>
            <person name="Wyka S.A."/>
            <person name="Mondo S.J."/>
            <person name="Liu M."/>
            <person name="Dettman J."/>
            <person name="Nalam V."/>
            <person name="Broders K.D."/>
        </authorList>
    </citation>
    <scope>NUCLEOTIDE SEQUENCE</scope>
    <source>
        <strain evidence="1">CCC 489</strain>
    </source>
</reference>
<gene>
    <name evidence="1" type="ORF">E4U42_004187</name>
</gene>
<dbReference type="Pfam" id="PF08584">
    <property type="entry name" value="Ribonuc_P_40"/>
    <property type="match status" value="1"/>
</dbReference>
<dbReference type="EMBL" id="SRPY01000361">
    <property type="protein sequence ID" value="KAG5925545.1"/>
    <property type="molecule type" value="Genomic_DNA"/>
</dbReference>
<dbReference type="GO" id="GO:0000447">
    <property type="term" value="P:endonucleolytic cleavage in ITS1 to separate SSU-rRNA from 5.8S rRNA and LSU-rRNA from tricistronic rRNA transcript (SSU-rRNA, 5.8S rRNA, LSU-rRNA)"/>
    <property type="evidence" value="ECO:0007669"/>
    <property type="project" value="TreeGrafter"/>
</dbReference>
<protein>
    <submittedName>
        <fullName evidence="1">Uncharacterized protein</fullName>
    </submittedName>
</protein>
<evidence type="ECO:0000313" key="2">
    <source>
        <dbReference type="Proteomes" id="UP000811619"/>
    </source>
</evidence>
<comment type="caution">
    <text evidence="1">The sequence shown here is derived from an EMBL/GenBank/DDBJ whole genome shotgun (WGS) entry which is preliminary data.</text>
</comment>
<evidence type="ECO:0000313" key="1">
    <source>
        <dbReference type="EMBL" id="KAG5925545.1"/>
    </source>
</evidence>
<dbReference type="GO" id="GO:0001682">
    <property type="term" value="P:tRNA 5'-leader removal"/>
    <property type="evidence" value="ECO:0007669"/>
    <property type="project" value="InterPro"/>
</dbReference>
<dbReference type="Proteomes" id="UP000811619">
    <property type="component" value="Unassembled WGS sequence"/>
</dbReference>
<dbReference type="AlphaFoldDB" id="A0A8K0J5E3"/>
<dbReference type="GO" id="GO:0000172">
    <property type="term" value="C:ribonuclease MRP complex"/>
    <property type="evidence" value="ECO:0007669"/>
    <property type="project" value="TreeGrafter"/>
</dbReference>
<dbReference type="GO" id="GO:0004526">
    <property type="term" value="F:ribonuclease P activity"/>
    <property type="evidence" value="ECO:0007669"/>
    <property type="project" value="TreeGrafter"/>
</dbReference>
<name>A0A8K0J5E3_9HYPO</name>
<keyword evidence="2" id="KW-1185">Reference proteome</keyword>
<dbReference type="GO" id="GO:0000171">
    <property type="term" value="F:ribonuclease MRP activity"/>
    <property type="evidence" value="ECO:0007669"/>
    <property type="project" value="TreeGrafter"/>
</dbReference>
<organism evidence="1 2">
    <name type="scientific">Claviceps africana</name>
    <dbReference type="NCBI Taxonomy" id="83212"/>
    <lineage>
        <taxon>Eukaryota</taxon>
        <taxon>Fungi</taxon>
        <taxon>Dikarya</taxon>
        <taxon>Ascomycota</taxon>
        <taxon>Pezizomycotina</taxon>
        <taxon>Sordariomycetes</taxon>
        <taxon>Hypocreomycetidae</taxon>
        <taxon>Hypocreales</taxon>
        <taxon>Clavicipitaceae</taxon>
        <taxon>Claviceps</taxon>
    </lineage>
</organism>
<dbReference type="GO" id="GO:0030681">
    <property type="term" value="C:multimeric ribonuclease P complex"/>
    <property type="evidence" value="ECO:0007669"/>
    <property type="project" value="TreeGrafter"/>
</dbReference>
<accession>A0A8K0J5E3</accession>
<dbReference type="InterPro" id="IPR013893">
    <property type="entry name" value="RNase_P_Rpp40"/>
</dbReference>
<sequence>MACGTMEHGHLRSSSPRIDKWMAAIRDHGFISRVDLIMPLKRFVAIPPEVIRHRQRPAHYRIVGSSLGQLLQNAELFDILQKGTLTIQMDKPTFEAFGLPGNKELVKGQQIWSVSLDLDTAKRYCKEEAHKQEKQRICAYKGMTTEQLTWLLSHETGSILTIDLGNDVNILECIAELQPYHVITSPPPTIDNGLSFWENGSRRELQEVGLQVYEWLSLLRLESPRVQSGDSIDTFLSRYKAVGGEYSEGEQSDVCRISWVGLIGSTWFQALVDDVLAVHPAEGWLSVSSNGFDDVNMSGKGSELVLLRPSKRDDQYMMWTLNDSV</sequence>